<evidence type="ECO:0000313" key="1">
    <source>
        <dbReference type="EMBL" id="KAF4115316.1"/>
    </source>
</evidence>
<protein>
    <submittedName>
        <fullName evidence="1">Uncharacterized protein</fullName>
    </submittedName>
</protein>
<name>A0A7J6D7Q6_9TELE</name>
<proteinExistence type="predicted"/>
<comment type="caution">
    <text evidence="1">The sequence shown here is derived from an EMBL/GenBank/DDBJ whole genome shotgun (WGS) entry which is preliminary data.</text>
</comment>
<reference evidence="1 2" key="1">
    <citation type="submission" date="2020-04" db="EMBL/GenBank/DDBJ databases">
        <title>Chromosome-level genome assembly of a cyprinid fish Onychostoma macrolepis by integration of Nanopore Sequencing, Bionano and Hi-C technology.</title>
        <authorList>
            <person name="Wang D."/>
        </authorList>
    </citation>
    <scope>NUCLEOTIDE SEQUENCE [LARGE SCALE GENOMIC DNA]</scope>
    <source>
        <strain evidence="1">SWU-2019</strain>
        <tissue evidence="1">Muscle</tissue>
    </source>
</reference>
<dbReference type="Proteomes" id="UP000579812">
    <property type="component" value="Unassembled WGS sequence"/>
</dbReference>
<accession>A0A7J6D7Q6</accession>
<keyword evidence="2" id="KW-1185">Reference proteome</keyword>
<sequence>MCALCWSRVGDEQPGGCRFNARWLKDEKYKLWLKRGPNLQVSTCKKDVQLFTMGEAALSSHMKGRCQIQTVPSAGPSVVSIVIADLLTGLNVPCGQEKYDQFILHKVQSRTEIGAFGRVFHLSAKRSFVWMAVTALQTHVLSVLAGKEKQMSSLCLIVLLDFQSLVPGEQPAVEVTDHLSASKPPAGDDPETLAISCRPFQHCLRLIRRIELLSVGAWMLRGGFQFFTTSAASGTFSIHPCFSIQLCTLLSDG</sequence>
<dbReference type="EMBL" id="JAAMOB010000003">
    <property type="protein sequence ID" value="KAF4115316.1"/>
    <property type="molecule type" value="Genomic_DNA"/>
</dbReference>
<organism evidence="1 2">
    <name type="scientific">Onychostoma macrolepis</name>
    <dbReference type="NCBI Taxonomy" id="369639"/>
    <lineage>
        <taxon>Eukaryota</taxon>
        <taxon>Metazoa</taxon>
        <taxon>Chordata</taxon>
        <taxon>Craniata</taxon>
        <taxon>Vertebrata</taxon>
        <taxon>Euteleostomi</taxon>
        <taxon>Actinopterygii</taxon>
        <taxon>Neopterygii</taxon>
        <taxon>Teleostei</taxon>
        <taxon>Ostariophysi</taxon>
        <taxon>Cypriniformes</taxon>
        <taxon>Cyprinidae</taxon>
        <taxon>Acrossocheilinae</taxon>
        <taxon>Onychostoma</taxon>
    </lineage>
</organism>
<dbReference type="AlphaFoldDB" id="A0A7J6D7Q6"/>
<gene>
    <name evidence="1" type="ORF">G5714_002805</name>
</gene>
<evidence type="ECO:0000313" key="2">
    <source>
        <dbReference type="Proteomes" id="UP000579812"/>
    </source>
</evidence>